<dbReference type="AlphaFoldDB" id="A0AAJ0U4Z0"/>
<dbReference type="EMBL" id="NRSJ01000021">
    <property type="protein sequence ID" value="MBK1705360.1"/>
    <property type="molecule type" value="Genomic_DNA"/>
</dbReference>
<sequence length="132" mass="15186">MENYEQLSAQELKAHLENLSAEKEALARALEARREEEKRTLANEIRQMISERGYDLEEITLLVLGRKRRRAAANEANASYARYADPDNPSNTYIRGRLPNWLVEKMSANGYDPTSAEHRAEFKEQHLVRVAA</sequence>
<dbReference type="GO" id="GO:0003677">
    <property type="term" value="F:DNA binding"/>
    <property type="evidence" value="ECO:0007669"/>
    <property type="project" value="InterPro"/>
</dbReference>
<gene>
    <name evidence="3" type="ORF">CKO40_12580</name>
</gene>
<feature type="coiled-coil region" evidence="1">
    <location>
        <begin position="9"/>
        <end position="47"/>
    </location>
</feature>
<feature type="domain" description="DNA-binding protein H-NS-like C-terminal" evidence="2">
    <location>
        <begin position="81"/>
        <end position="113"/>
    </location>
</feature>
<organism evidence="3 4">
    <name type="scientific">Halochromatium glycolicum</name>
    <dbReference type="NCBI Taxonomy" id="85075"/>
    <lineage>
        <taxon>Bacteria</taxon>
        <taxon>Pseudomonadati</taxon>
        <taxon>Pseudomonadota</taxon>
        <taxon>Gammaproteobacteria</taxon>
        <taxon>Chromatiales</taxon>
        <taxon>Chromatiaceae</taxon>
        <taxon>Halochromatium</taxon>
    </lineage>
</organism>
<protein>
    <recommendedName>
        <fullName evidence="2">DNA-binding protein H-NS-like C-terminal domain-containing protein</fullName>
    </recommendedName>
</protein>
<evidence type="ECO:0000256" key="1">
    <source>
        <dbReference type="SAM" id="Coils"/>
    </source>
</evidence>
<proteinExistence type="predicted"/>
<dbReference type="RefSeq" id="WP_200346572.1">
    <property type="nucleotide sequence ID" value="NZ_NRSJ01000021.1"/>
</dbReference>
<dbReference type="InterPro" id="IPR027444">
    <property type="entry name" value="H-NS_C_dom"/>
</dbReference>
<reference evidence="3" key="2">
    <citation type="journal article" date="2020" name="Microorganisms">
        <title>Osmotic Adaptation and Compatible Solute Biosynthesis of Phototrophic Bacteria as Revealed from Genome Analyses.</title>
        <authorList>
            <person name="Imhoff J.F."/>
            <person name="Rahn T."/>
            <person name="Kunzel S."/>
            <person name="Keller A."/>
            <person name="Neulinger S.C."/>
        </authorList>
    </citation>
    <scope>NUCLEOTIDE SEQUENCE</scope>
    <source>
        <strain evidence="3">DSM 11080</strain>
    </source>
</reference>
<evidence type="ECO:0000259" key="2">
    <source>
        <dbReference type="Pfam" id="PF00816"/>
    </source>
</evidence>
<keyword evidence="4" id="KW-1185">Reference proteome</keyword>
<reference evidence="3" key="1">
    <citation type="submission" date="2017-08" db="EMBL/GenBank/DDBJ databases">
        <authorList>
            <person name="Imhoff J.F."/>
            <person name="Rahn T."/>
            <person name="Kuenzel S."/>
            <person name="Neulinger S.C."/>
        </authorList>
    </citation>
    <scope>NUCLEOTIDE SEQUENCE</scope>
    <source>
        <strain evidence="3">DSM 11080</strain>
    </source>
</reference>
<keyword evidence="1" id="KW-0175">Coiled coil</keyword>
<name>A0AAJ0U4Z0_9GAMM</name>
<evidence type="ECO:0000313" key="4">
    <source>
        <dbReference type="Proteomes" id="UP001296776"/>
    </source>
</evidence>
<dbReference type="Pfam" id="PF00816">
    <property type="entry name" value="Histone_HNS"/>
    <property type="match status" value="1"/>
</dbReference>
<evidence type="ECO:0000313" key="3">
    <source>
        <dbReference type="EMBL" id="MBK1705360.1"/>
    </source>
</evidence>
<dbReference type="Proteomes" id="UP001296776">
    <property type="component" value="Unassembled WGS sequence"/>
</dbReference>
<accession>A0AAJ0U4Z0</accession>
<comment type="caution">
    <text evidence="3">The sequence shown here is derived from an EMBL/GenBank/DDBJ whole genome shotgun (WGS) entry which is preliminary data.</text>
</comment>